<sequence>MYPRLNAHLVAPEAMKPMFALEAHIAGCGLEKSLIELVKTRASQINGCAFCVHMHTRDARAAGETEERLYLLSAWRESPLYSERERAALAWTEALTLLPQTGAPDEDYEGLKAHFTEVEIVNLTFLVATINAWNRFGVGFRLVHPVARPAAA</sequence>
<accession>A0A6A7Y2N3</accession>
<dbReference type="PANTHER" id="PTHR34846">
    <property type="entry name" value="4-CARBOXYMUCONOLACTONE DECARBOXYLASE FAMILY PROTEIN (AFU_ORTHOLOGUE AFUA_6G11590)"/>
    <property type="match status" value="1"/>
</dbReference>
<dbReference type="InterPro" id="IPR003779">
    <property type="entry name" value="CMD-like"/>
</dbReference>
<evidence type="ECO:0000259" key="1">
    <source>
        <dbReference type="Pfam" id="PF02627"/>
    </source>
</evidence>
<dbReference type="GO" id="GO:0051920">
    <property type="term" value="F:peroxiredoxin activity"/>
    <property type="evidence" value="ECO:0007669"/>
    <property type="project" value="InterPro"/>
</dbReference>
<organism evidence="2 3">
    <name type="scientific">Segnochrobactrum spirostomi</name>
    <dbReference type="NCBI Taxonomy" id="2608987"/>
    <lineage>
        <taxon>Bacteria</taxon>
        <taxon>Pseudomonadati</taxon>
        <taxon>Pseudomonadota</taxon>
        <taxon>Alphaproteobacteria</taxon>
        <taxon>Hyphomicrobiales</taxon>
        <taxon>Segnochrobactraceae</taxon>
        <taxon>Segnochrobactrum</taxon>
    </lineage>
</organism>
<proteinExistence type="predicted"/>
<dbReference type="Proteomes" id="UP000332515">
    <property type="component" value="Unassembled WGS sequence"/>
</dbReference>
<evidence type="ECO:0000313" key="2">
    <source>
        <dbReference type="EMBL" id="MQT12627.1"/>
    </source>
</evidence>
<dbReference type="InterPro" id="IPR004675">
    <property type="entry name" value="AhpD_core"/>
</dbReference>
<dbReference type="AlphaFoldDB" id="A0A6A7Y2N3"/>
<dbReference type="NCBIfam" id="TIGR00778">
    <property type="entry name" value="ahpD_dom"/>
    <property type="match status" value="1"/>
</dbReference>
<dbReference type="Pfam" id="PF02627">
    <property type="entry name" value="CMD"/>
    <property type="match status" value="1"/>
</dbReference>
<dbReference type="Gene3D" id="1.20.1290.10">
    <property type="entry name" value="AhpD-like"/>
    <property type="match status" value="1"/>
</dbReference>
<keyword evidence="3" id="KW-1185">Reference proteome</keyword>
<name>A0A6A7Y2N3_9HYPH</name>
<evidence type="ECO:0000313" key="3">
    <source>
        <dbReference type="Proteomes" id="UP000332515"/>
    </source>
</evidence>
<feature type="domain" description="Carboxymuconolactone decarboxylase-like" evidence="1">
    <location>
        <begin position="12"/>
        <end position="94"/>
    </location>
</feature>
<dbReference type="RefSeq" id="WP_153479870.1">
    <property type="nucleotide sequence ID" value="NZ_VWNA01000001.1"/>
</dbReference>
<dbReference type="PANTHER" id="PTHR34846:SF10">
    <property type="entry name" value="CYTOPLASMIC PROTEIN"/>
    <property type="match status" value="1"/>
</dbReference>
<comment type="caution">
    <text evidence="2">The sequence shown here is derived from an EMBL/GenBank/DDBJ whole genome shotgun (WGS) entry which is preliminary data.</text>
</comment>
<protein>
    <submittedName>
        <fullName evidence="2">Carboxymuconolactone decarboxylase family protein</fullName>
    </submittedName>
</protein>
<dbReference type="EMBL" id="VWNA01000001">
    <property type="protein sequence ID" value="MQT12627.1"/>
    <property type="molecule type" value="Genomic_DNA"/>
</dbReference>
<gene>
    <name evidence="2" type="ORF">F0357_08155</name>
</gene>
<reference evidence="2 3" key="1">
    <citation type="submission" date="2019-09" db="EMBL/GenBank/DDBJ databases">
        <title>Segnochrobactrum spirostomi gen. nov., sp. nov., isolated from the ciliate Spirostomum cf. yagiui and description of a novel family, Segnochrobactraceae fam. nov. within the order Rhizobiales of the class Alphaproteobacteria.</title>
        <authorList>
            <person name="Akter S."/>
            <person name="Shazib S.U.A."/>
            <person name="Shin M.K."/>
        </authorList>
    </citation>
    <scope>NUCLEOTIDE SEQUENCE [LARGE SCALE GENOMIC DNA]</scope>
    <source>
        <strain evidence="2 3">Sp-1</strain>
    </source>
</reference>
<dbReference type="SUPFAM" id="SSF69118">
    <property type="entry name" value="AhpD-like"/>
    <property type="match status" value="1"/>
</dbReference>
<dbReference type="InterPro" id="IPR029032">
    <property type="entry name" value="AhpD-like"/>
</dbReference>